<dbReference type="AlphaFoldDB" id="A0A1L8Y6S3"/>
<dbReference type="Proteomes" id="UP000509636">
    <property type="component" value="Chromosome"/>
</dbReference>
<dbReference type="EMBL" id="CP054550">
    <property type="protein sequence ID" value="QKQ29177.1"/>
    <property type="molecule type" value="Genomic_DNA"/>
</dbReference>
<gene>
    <name evidence="3" type="ORF">FOB69_08315</name>
    <name evidence="2" type="ORF">J7T32_003290</name>
</gene>
<evidence type="ECO:0000313" key="3">
    <source>
        <dbReference type="EMBL" id="QKQ29177.1"/>
    </source>
</evidence>
<reference evidence="2 5" key="2">
    <citation type="submission" date="2022-06" db="EMBL/GenBank/DDBJ databases">
        <title>Staphylococcus hominis ShoR14 genome sequence.</title>
        <authorList>
            <person name="Yeo C.C."/>
            <person name="Chew C.H."/>
            <person name="Che Hamzah A.M."/>
            <person name="Al-Trad E.I."/>
        </authorList>
    </citation>
    <scope>NUCLEOTIDE SEQUENCE [LARGE SCALE GENOMIC DNA]</scope>
    <source>
        <strain evidence="2 5">ShoR14</strain>
    </source>
</reference>
<dbReference type="HAMAP" id="MF_01861">
    <property type="entry name" value="UPF0738"/>
    <property type="match status" value="1"/>
</dbReference>
<evidence type="ECO:0000313" key="4">
    <source>
        <dbReference type="Proteomes" id="UP000509636"/>
    </source>
</evidence>
<dbReference type="Pfam" id="PF19785">
    <property type="entry name" value="UPF0738"/>
    <property type="match status" value="1"/>
</dbReference>
<dbReference type="InterPro" id="IPR020908">
    <property type="entry name" value="UPF0738"/>
</dbReference>
<sequence length="115" mass="13487">MRIYVNEIKIKDDSIYCYSEDPTDGLDEVGQMLVDSDNFSFAYLLDDGSSYSYLIFVQETWSMLHNNRDKKVIINDELELEHFQDELSYILENVEGNNNYGKEFVSAVEETFELK</sequence>
<evidence type="ECO:0000313" key="2">
    <source>
        <dbReference type="EMBL" id="MCM5671793.1"/>
    </source>
</evidence>
<evidence type="ECO:0000256" key="1">
    <source>
        <dbReference type="HAMAP-Rule" id="MF_01861"/>
    </source>
</evidence>
<proteinExistence type="inferred from homology"/>
<dbReference type="RefSeq" id="WP_002448177.1">
    <property type="nucleotide sequence ID" value="NZ_CABMJU010000034.1"/>
</dbReference>
<name>A0A1L8Y6S3_STAHO</name>
<protein>
    <recommendedName>
        <fullName evidence="1">UPF0738 protein FOB69_08315</fullName>
    </recommendedName>
</protein>
<organism evidence="2 5">
    <name type="scientific">Staphylococcus hominis</name>
    <dbReference type="NCBI Taxonomy" id="1290"/>
    <lineage>
        <taxon>Bacteria</taxon>
        <taxon>Bacillati</taxon>
        <taxon>Bacillota</taxon>
        <taxon>Bacilli</taxon>
        <taxon>Bacillales</taxon>
        <taxon>Staphylococcaceae</taxon>
        <taxon>Staphylococcus</taxon>
    </lineage>
</organism>
<keyword evidence="5" id="KW-1185">Reference proteome</keyword>
<dbReference type="eggNOG" id="ENOG5032YMN">
    <property type="taxonomic scope" value="Bacteria"/>
</dbReference>
<accession>A0A1L8Y6S3</accession>
<reference evidence="3 4" key="1">
    <citation type="submission" date="2019-09" db="EMBL/GenBank/DDBJ databases">
        <title>FDA dAtabase for Regulatory Grade micrObial Sequences (FDA-ARGOS): Supporting development and validation of Infectious Disease Dx tests.</title>
        <authorList>
            <person name="Sciortino C."/>
            <person name="Tallon L."/>
            <person name="Sadzewicz L."/>
            <person name="Vavikolanu K."/>
            <person name="Mehta A."/>
            <person name="Aluvathingal J."/>
            <person name="Nadendla S."/>
            <person name="Nandy P."/>
            <person name="Geyer C."/>
            <person name="Yan Y."/>
            <person name="Sichtig H."/>
        </authorList>
    </citation>
    <scope>NUCLEOTIDE SEQUENCE [LARGE SCALE GENOMIC DNA]</scope>
    <source>
        <strain evidence="3 4">FDAARGOS_661</strain>
    </source>
</reference>
<evidence type="ECO:0000313" key="5">
    <source>
        <dbReference type="Proteomes" id="UP000665944"/>
    </source>
</evidence>
<dbReference type="GeneID" id="58105585"/>
<dbReference type="EMBL" id="JAGHKT020000003">
    <property type="protein sequence ID" value="MCM5671793.1"/>
    <property type="molecule type" value="Genomic_DNA"/>
</dbReference>
<dbReference type="Proteomes" id="UP000665944">
    <property type="component" value="Unassembled WGS sequence"/>
</dbReference>
<comment type="similarity">
    <text evidence="1">Belongs to the UPF0738 family.</text>
</comment>